<evidence type="ECO:0000256" key="1">
    <source>
        <dbReference type="SAM" id="Phobius"/>
    </source>
</evidence>
<feature type="transmembrane region" description="Helical" evidence="1">
    <location>
        <begin position="137"/>
        <end position="156"/>
    </location>
</feature>
<accession>A0A5C3KSV6</accession>
<feature type="transmembrane region" description="Helical" evidence="1">
    <location>
        <begin position="37"/>
        <end position="56"/>
    </location>
</feature>
<organism evidence="2 3">
    <name type="scientific">Coprinopsis marcescibilis</name>
    <name type="common">Agaric fungus</name>
    <name type="synonym">Psathyrella marcescibilis</name>
    <dbReference type="NCBI Taxonomy" id="230819"/>
    <lineage>
        <taxon>Eukaryota</taxon>
        <taxon>Fungi</taxon>
        <taxon>Dikarya</taxon>
        <taxon>Basidiomycota</taxon>
        <taxon>Agaricomycotina</taxon>
        <taxon>Agaricomycetes</taxon>
        <taxon>Agaricomycetidae</taxon>
        <taxon>Agaricales</taxon>
        <taxon>Agaricineae</taxon>
        <taxon>Psathyrellaceae</taxon>
        <taxon>Coprinopsis</taxon>
    </lineage>
</organism>
<dbReference type="STRING" id="230819.A0A5C3KSV6"/>
<dbReference type="Proteomes" id="UP000307440">
    <property type="component" value="Unassembled WGS sequence"/>
</dbReference>
<feature type="transmembrane region" description="Helical" evidence="1">
    <location>
        <begin position="63"/>
        <end position="84"/>
    </location>
</feature>
<evidence type="ECO:0000313" key="2">
    <source>
        <dbReference type="EMBL" id="TFK23337.1"/>
    </source>
</evidence>
<feature type="transmembrane region" description="Helical" evidence="1">
    <location>
        <begin position="213"/>
        <end position="233"/>
    </location>
</feature>
<dbReference type="OrthoDB" id="3019750at2759"/>
<keyword evidence="1" id="KW-1133">Transmembrane helix</keyword>
<reference evidence="2 3" key="1">
    <citation type="journal article" date="2019" name="Nat. Ecol. Evol.">
        <title>Megaphylogeny resolves global patterns of mushroom evolution.</title>
        <authorList>
            <person name="Varga T."/>
            <person name="Krizsan K."/>
            <person name="Foldi C."/>
            <person name="Dima B."/>
            <person name="Sanchez-Garcia M."/>
            <person name="Sanchez-Ramirez S."/>
            <person name="Szollosi G.J."/>
            <person name="Szarkandi J.G."/>
            <person name="Papp V."/>
            <person name="Albert L."/>
            <person name="Andreopoulos W."/>
            <person name="Angelini C."/>
            <person name="Antonin V."/>
            <person name="Barry K.W."/>
            <person name="Bougher N.L."/>
            <person name="Buchanan P."/>
            <person name="Buyck B."/>
            <person name="Bense V."/>
            <person name="Catcheside P."/>
            <person name="Chovatia M."/>
            <person name="Cooper J."/>
            <person name="Damon W."/>
            <person name="Desjardin D."/>
            <person name="Finy P."/>
            <person name="Geml J."/>
            <person name="Haridas S."/>
            <person name="Hughes K."/>
            <person name="Justo A."/>
            <person name="Karasinski D."/>
            <person name="Kautmanova I."/>
            <person name="Kiss B."/>
            <person name="Kocsube S."/>
            <person name="Kotiranta H."/>
            <person name="LaButti K.M."/>
            <person name="Lechner B.E."/>
            <person name="Liimatainen K."/>
            <person name="Lipzen A."/>
            <person name="Lukacs Z."/>
            <person name="Mihaltcheva S."/>
            <person name="Morgado L.N."/>
            <person name="Niskanen T."/>
            <person name="Noordeloos M.E."/>
            <person name="Ohm R.A."/>
            <person name="Ortiz-Santana B."/>
            <person name="Ovrebo C."/>
            <person name="Racz N."/>
            <person name="Riley R."/>
            <person name="Savchenko A."/>
            <person name="Shiryaev A."/>
            <person name="Soop K."/>
            <person name="Spirin V."/>
            <person name="Szebenyi C."/>
            <person name="Tomsovsky M."/>
            <person name="Tulloss R.E."/>
            <person name="Uehling J."/>
            <person name="Grigoriev I.V."/>
            <person name="Vagvolgyi C."/>
            <person name="Papp T."/>
            <person name="Martin F.M."/>
            <person name="Miettinen O."/>
            <person name="Hibbett D.S."/>
            <person name="Nagy L.G."/>
        </authorList>
    </citation>
    <scope>NUCLEOTIDE SEQUENCE [LARGE SCALE GENOMIC DNA]</scope>
    <source>
        <strain evidence="2 3">CBS 121175</strain>
    </source>
</reference>
<name>A0A5C3KSV6_COPMA</name>
<keyword evidence="3" id="KW-1185">Reference proteome</keyword>
<keyword evidence="1" id="KW-0812">Transmembrane</keyword>
<gene>
    <name evidence="2" type="ORF">FA15DRAFT_670616</name>
</gene>
<protein>
    <recommendedName>
        <fullName evidence="4">Integral membrane protein</fullName>
    </recommendedName>
</protein>
<dbReference type="EMBL" id="ML210221">
    <property type="protein sequence ID" value="TFK23337.1"/>
    <property type="molecule type" value="Genomic_DNA"/>
</dbReference>
<feature type="transmembrane region" description="Helical" evidence="1">
    <location>
        <begin position="110"/>
        <end position="130"/>
    </location>
</feature>
<sequence>MMVEVGELLGRATPWEGPQPLTPASIPPLLAAALTESLLYGIHAILFAICVYLLVSRTMRLQWVMLCGICVMFVLSTADIGFTYHNVLVNPPVLIRGTTATVLQKFFPKFMIFVTNNLIGALLLIARFYVVWGQKKGMAGLVLVFVLIATGFGYSSRIRDTESLRKTAPVYFLVTLVLNVALTFLTAGRIWWISRNVRDVVGRRGRDQYRVTSAIIVESGLLYSVSMILTMGLSSTPWVQLAAAIMMRMVSITPVLMVVQIAIGHATRTKASMDKTADIENGANHTRTVVLDTIIRTGPGSSSMELTSDMASVAGHEIELEQRRAQNGIQS</sequence>
<dbReference type="AlphaFoldDB" id="A0A5C3KSV6"/>
<evidence type="ECO:0008006" key="4">
    <source>
        <dbReference type="Google" id="ProtNLM"/>
    </source>
</evidence>
<feature type="transmembrane region" description="Helical" evidence="1">
    <location>
        <begin position="168"/>
        <end position="192"/>
    </location>
</feature>
<evidence type="ECO:0000313" key="3">
    <source>
        <dbReference type="Proteomes" id="UP000307440"/>
    </source>
</evidence>
<keyword evidence="1" id="KW-0472">Membrane</keyword>
<feature type="transmembrane region" description="Helical" evidence="1">
    <location>
        <begin position="239"/>
        <end position="263"/>
    </location>
</feature>
<proteinExistence type="predicted"/>